<evidence type="ECO:0000313" key="1">
    <source>
        <dbReference type="EMBL" id="MDT9593439.1"/>
    </source>
</evidence>
<accession>A0ABU3PW23</accession>
<name>A0ABU3PW23_9ACTN</name>
<organism evidence="1 2">
    <name type="scientific">Nocardioides imazamoxiresistens</name>
    <dbReference type="NCBI Taxonomy" id="3231893"/>
    <lineage>
        <taxon>Bacteria</taxon>
        <taxon>Bacillati</taxon>
        <taxon>Actinomycetota</taxon>
        <taxon>Actinomycetes</taxon>
        <taxon>Propionibacteriales</taxon>
        <taxon>Nocardioidaceae</taxon>
        <taxon>Nocardioides</taxon>
    </lineage>
</organism>
<keyword evidence="2" id="KW-1185">Reference proteome</keyword>
<dbReference type="EMBL" id="JAVYII010000004">
    <property type="protein sequence ID" value="MDT9593439.1"/>
    <property type="molecule type" value="Genomic_DNA"/>
</dbReference>
<reference evidence="1 2" key="1">
    <citation type="submission" date="2023-08" db="EMBL/GenBank/DDBJ databases">
        <title>Nocardioides seae sp. nov., a bacterium isolated from a soil.</title>
        <authorList>
            <person name="Wang X."/>
        </authorList>
    </citation>
    <scope>NUCLEOTIDE SEQUENCE [LARGE SCALE GENOMIC DNA]</scope>
    <source>
        <strain evidence="1 2">YZH12</strain>
    </source>
</reference>
<proteinExistence type="predicted"/>
<evidence type="ECO:0000313" key="2">
    <source>
        <dbReference type="Proteomes" id="UP001268542"/>
    </source>
</evidence>
<comment type="caution">
    <text evidence="1">The sequence shown here is derived from an EMBL/GenBank/DDBJ whole genome shotgun (WGS) entry which is preliminary data.</text>
</comment>
<gene>
    <name evidence="1" type="ORF">RDV89_10200</name>
</gene>
<dbReference type="Proteomes" id="UP001268542">
    <property type="component" value="Unassembled WGS sequence"/>
</dbReference>
<sequence length="185" mass="18663">MLPDVEALRALAQAYRAAGGTLRSEATALGVAVESTPWHGLAAEAARAATHEVGAMTRARADEHDEVAAALESHALEVARTLAAIAAVRERFLALAASVGATVVDAAGATLSTAGELLETVGEHVPGALGDAVGAVGELAGDLGGLLGGDDAEEAAAELRERIERIHVPGVGDLAWLDLDLPELA</sequence>
<dbReference type="RefSeq" id="WP_315732935.1">
    <property type="nucleotide sequence ID" value="NZ_JAVYII010000004.1"/>
</dbReference>
<protein>
    <submittedName>
        <fullName evidence="1">Uncharacterized protein</fullName>
    </submittedName>
</protein>